<evidence type="ECO:0000256" key="3">
    <source>
        <dbReference type="ARBA" id="ARBA00022741"/>
    </source>
</evidence>
<organism evidence="9 10">
    <name type="scientific">Paenimyroides aestuarii</name>
    <dbReference type="NCBI Taxonomy" id="2968490"/>
    <lineage>
        <taxon>Bacteria</taxon>
        <taxon>Pseudomonadati</taxon>
        <taxon>Bacteroidota</taxon>
        <taxon>Flavobacteriia</taxon>
        <taxon>Flavobacteriales</taxon>
        <taxon>Flavobacteriaceae</taxon>
        <taxon>Paenimyroides</taxon>
    </lineage>
</organism>
<keyword evidence="3 7" id="KW-0547">Nucleotide-binding</keyword>
<feature type="binding site" evidence="7">
    <location>
        <position position="171"/>
    </location>
    <ligand>
        <name>substrate</name>
    </ligand>
</feature>
<feature type="binding site" evidence="7">
    <location>
        <position position="68"/>
    </location>
    <ligand>
        <name>Mg(2+)</name>
        <dbReference type="ChEBI" id="CHEBI:18420"/>
    </ligand>
</feature>
<dbReference type="EMBL" id="CP102382">
    <property type="protein sequence ID" value="UUV21355.1"/>
    <property type="molecule type" value="Genomic_DNA"/>
</dbReference>
<name>A0ABY5NS05_9FLAO</name>
<feature type="binding site" evidence="7">
    <location>
        <position position="69"/>
    </location>
    <ligand>
        <name>substrate</name>
    </ligand>
</feature>
<evidence type="ECO:0000313" key="10">
    <source>
        <dbReference type="Proteomes" id="UP001317001"/>
    </source>
</evidence>
<comment type="caution">
    <text evidence="7">Lacks conserved residue(s) required for the propagation of feature annotation.</text>
</comment>
<keyword evidence="4 7" id="KW-0378">Hydrolase</keyword>
<dbReference type="RefSeq" id="WP_257499282.1">
    <property type="nucleotide sequence ID" value="NZ_CP102382.1"/>
</dbReference>
<comment type="subunit">
    <text evidence="7">Homodimer.</text>
</comment>
<dbReference type="PANTHER" id="PTHR11067:SF9">
    <property type="entry name" value="INOSINE TRIPHOSPHATE PYROPHOSPHATASE"/>
    <property type="match status" value="1"/>
</dbReference>
<dbReference type="SUPFAM" id="SSF52972">
    <property type="entry name" value="ITPase-like"/>
    <property type="match status" value="1"/>
</dbReference>
<comment type="catalytic activity">
    <reaction evidence="7">
        <text>XTP + H2O = XMP + diphosphate + H(+)</text>
        <dbReference type="Rhea" id="RHEA:28610"/>
        <dbReference type="ChEBI" id="CHEBI:15377"/>
        <dbReference type="ChEBI" id="CHEBI:15378"/>
        <dbReference type="ChEBI" id="CHEBI:33019"/>
        <dbReference type="ChEBI" id="CHEBI:57464"/>
        <dbReference type="ChEBI" id="CHEBI:61314"/>
        <dbReference type="EC" id="3.6.1.66"/>
    </reaction>
</comment>
<feature type="binding site" evidence="7">
    <location>
        <begin position="148"/>
        <end position="151"/>
    </location>
    <ligand>
        <name>substrate</name>
    </ligand>
</feature>
<comment type="catalytic activity">
    <reaction evidence="7">
        <text>dITP + H2O = dIMP + diphosphate + H(+)</text>
        <dbReference type="Rhea" id="RHEA:28342"/>
        <dbReference type="ChEBI" id="CHEBI:15377"/>
        <dbReference type="ChEBI" id="CHEBI:15378"/>
        <dbReference type="ChEBI" id="CHEBI:33019"/>
        <dbReference type="ChEBI" id="CHEBI:61194"/>
        <dbReference type="ChEBI" id="CHEBI:61382"/>
        <dbReference type="EC" id="3.6.1.66"/>
    </reaction>
</comment>
<keyword evidence="6 7" id="KW-0546">Nucleotide metabolism</keyword>
<feature type="binding site" evidence="7">
    <location>
        <begin position="176"/>
        <end position="177"/>
    </location>
    <ligand>
        <name>substrate</name>
    </ligand>
</feature>
<protein>
    <recommendedName>
        <fullName evidence="7">dITP/XTP pyrophosphatase</fullName>
        <ecNumber evidence="7">3.6.1.66</ecNumber>
    </recommendedName>
    <alternativeName>
        <fullName evidence="7">Non-canonical purine NTP pyrophosphatase</fullName>
    </alternativeName>
    <alternativeName>
        <fullName evidence="7">Non-standard purine NTP pyrophosphatase</fullName>
    </alternativeName>
    <alternativeName>
        <fullName evidence="7">Nucleoside-triphosphate diphosphatase</fullName>
    </alternativeName>
    <alternativeName>
        <fullName evidence="7">Nucleoside-triphosphate pyrophosphatase</fullName>
        <shortName evidence="7">NTPase</shortName>
    </alternativeName>
</protein>
<dbReference type="InterPro" id="IPR029001">
    <property type="entry name" value="ITPase-like_fam"/>
</dbReference>
<dbReference type="NCBIfam" id="NF011398">
    <property type="entry name" value="PRK14823.1"/>
    <property type="match status" value="1"/>
</dbReference>
<keyword evidence="2 7" id="KW-0479">Metal-binding</keyword>
<dbReference type="Gene3D" id="3.90.950.10">
    <property type="match status" value="1"/>
</dbReference>
<evidence type="ECO:0000256" key="5">
    <source>
        <dbReference type="ARBA" id="ARBA00022842"/>
    </source>
</evidence>
<dbReference type="NCBIfam" id="TIGR00042">
    <property type="entry name" value="RdgB/HAM1 family non-canonical purine NTP pyrophosphatase"/>
    <property type="match status" value="1"/>
</dbReference>
<dbReference type="PANTHER" id="PTHR11067">
    <property type="entry name" value="INOSINE TRIPHOSPHATE PYROPHOSPHATASE/HAM1 PROTEIN"/>
    <property type="match status" value="1"/>
</dbReference>
<evidence type="ECO:0000256" key="6">
    <source>
        <dbReference type="ARBA" id="ARBA00023080"/>
    </source>
</evidence>
<gene>
    <name evidence="9" type="ORF">NPX36_13650</name>
</gene>
<dbReference type="InterPro" id="IPR020922">
    <property type="entry name" value="dITP/XTP_pyrophosphatase"/>
</dbReference>
<dbReference type="EC" id="3.6.1.66" evidence="7"/>
<evidence type="ECO:0000256" key="7">
    <source>
        <dbReference type="HAMAP-Rule" id="MF_01405"/>
    </source>
</evidence>
<evidence type="ECO:0000256" key="2">
    <source>
        <dbReference type="ARBA" id="ARBA00022723"/>
    </source>
</evidence>
<evidence type="ECO:0000313" key="9">
    <source>
        <dbReference type="EMBL" id="UUV21355.1"/>
    </source>
</evidence>
<dbReference type="CDD" id="cd00515">
    <property type="entry name" value="HAM1"/>
    <property type="match status" value="1"/>
</dbReference>
<comment type="similarity">
    <text evidence="1 7 8">Belongs to the HAM1 NTPase family.</text>
</comment>
<dbReference type="Pfam" id="PF01725">
    <property type="entry name" value="Ham1p_like"/>
    <property type="match status" value="1"/>
</dbReference>
<keyword evidence="5 7" id="KW-0460">Magnesium</keyword>
<comment type="cofactor">
    <cofactor evidence="7">
        <name>Mg(2+)</name>
        <dbReference type="ChEBI" id="CHEBI:18420"/>
    </cofactor>
    <text evidence="7">Binds 1 Mg(2+) ion per subunit.</text>
</comment>
<evidence type="ECO:0000256" key="1">
    <source>
        <dbReference type="ARBA" id="ARBA00008023"/>
    </source>
</evidence>
<sequence>MKIIFASNNKNKVQEIQNQVPKSIEIVTLEEIGCTDDIAETGSTLEENAIIKANYITEKYGLPCFADDTGLEINALNGEPGVYSARYAGEDKNAEKNMELVLQKLQNITNRKAQFKTVIALNINNEQHLFTGIVEGEIRNEKRGLNGFGYDPIFEPENLGSTFAEMSLEEKNKLSHRGRAFEKLVEFLNDFQK</sequence>
<feature type="binding site" evidence="7">
    <location>
        <begin position="7"/>
        <end position="12"/>
    </location>
    <ligand>
        <name>substrate</name>
    </ligand>
</feature>
<evidence type="ECO:0000256" key="4">
    <source>
        <dbReference type="ARBA" id="ARBA00022801"/>
    </source>
</evidence>
<dbReference type="InterPro" id="IPR002637">
    <property type="entry name" value="RdgB/HAM1"/>
</dbReference>
<accession>A0ABY5NS05</accession>
<comment type="catalytic activity">
    <reaction evidence="7">
        <text>ITP + H2O = IMP + diphosphate + H(+)</text>
        <dbReference type="Rhea" id="RHEA:29399"/>
        <dbReference type="ChEBI" id="CHEBI:15377"/>
        <dbReference type="ChEBI" id="CHEBI:15378"/>
        <dbReference type="ChEBI" id="CHEBI:33019"/>
        <dbReference type="ChEBI" id="CHEBI:58053"/>
        <dbReference type="ChEBI" id="CHEBI:61402"/>
        <dbReference type="EC" id="3.6.1.66"/>
    </reaction>
</comment>
<evidence type="ECO:0000256" key="8">
    <source>
        <dbReference type="RuleBase" id="RU003781"/>
    </source>
</evidence>
<keyword evidence="10" id="KW-1185">Reference proteome</keyword>
<dbReference type="Proteomes" id="UP001317001">
    <property type="component" value="Chromosome"/>
</dbReference>
<comment type="function">
    <text evidence="7">Pyrophosphatase that catalyzes the hydrolysis of nucleoside triphosphates to their monophosphate derivatives, with a high preference for the non-canonical purine nucleotides XTP (xanthosine triphosphate), dITP (deoxyinosine triphosphate) and ITP. Seems to function as a house-cleaning enzyme that removes non-canonical purine nucleotides from the nucleotide pool, thus preventing their incorporation into DNA/RNA and avoiding chromosomal lesions.</text>
</comment>
<dbReference type="HAMAP" id="MF_01405">
    <property type="entry name" value="Non_canon_purine_NTPase"/>
    <property type="match status" value="1"/>
</dbReference>
<feature type="active site" description="Proton acceptor" evidence="7">
    <location>
        <position position="68"/>
    </location>
</feature>
<proteinExistence type="inferred from homology"/>
<reference evidence="9 10" key="1">
    <citation type="submission" date="2022-08" db="EMBL/GenBank/DDBJ databases">
        <title>Myroides zhujiangensis sp. nov., a novel bacterium isolated from sediment in the Pearl River Estuary.</title>
        <authorList>
            <person name="Cui L."/>
        </authorList>
    </citation>
    <scope>NUCLEOTIDE SEQUENCE [LARGE SCALE GENOMIC DNA]</scope>
    <source>
        <strain evidence="9 10">SCSIO 72103</strain>
    </source>
</reference>